<name>A0A0G1JUJ2_9BACT</name>
<feature type="transmembrane region" description="Helical" evidence="1">
    <location>
        <begin position="247"/>
        <end position="266"/>
    </location>
</feature>
<organism evidence="2 3">
    <name type="scientific">Candidatus Gottesmanbacteria bacterium GW2011_GWB1_44_11c</name>
    <dbReference type="NCBI Taxonomy" id="1618447"/>
    <lineage>
        <taxon>Bacteria</taxon>
        <taxon>Candidatus Gottesmaniibacteriota</taxon>
    </lineage>
</organism>
<feature type="transmembrane region" description="Helical" evidence="1">
    <location>
        <begin position="123"/>
        <end position="140"/>
    </location>
</feature>
<proteinExistence type="predicted"/>
<dbReference type="PANTHER" id="PTHR38454:SF1">
    <property type="entry name" value="INTEGRAL MEMBRANE PROTEIN"/>
    <property type="match status" value="1"/>
</dbReference>
<feature type="transmembrane region" description="Helical" evidence="1">
    <location>
        <begin position="311"/>
        <end position="332"/>
    </location>
</feature>
<dbReference type="Proteomes" id="UP000034617">
    <property type="component" value="Unassembled WGS sequence"/>
</dbReference>
<dbReference type="InterPro" id="IPR018580">
    <property type="entry name" value="Uncharacterised_YfhO"/>
</dbReference>
<evidence type="ECO:0000313" key="2">
    <source>
        <dbReference type="EMBL" id="KKT39104.1"/>
    </source>
</evidence>
<sequence>MKNDRIKMIWSIIALLFFSLLVLLPLLKPGFIVTDDGDWMVIRLTAFYQSFADGQFPVRFLSRLNYNYGYPVANFLYPGFLYIGSILRLFKLPYPVIVECILGGSICVSTVFLFFWLKKFFSHAPSFIGALSFSVSPYVLYDLYKRGSVGELLSAALAIVLVWGIESGYVWLLPPITALFLISHNTLSFLVGVIIVGYSIIRKKWSAVLPLFIGLCIASFFWIPAFFERTFIRFDTVVVSNPFDYLKTSHILLIMNIPFFIPLVLLMKRKKTILSSEYVFFCIVAIVTAIGSSFVGRLFWGSSLFIRFIQFPYRLLSAVFIAGPWLLAYFISQLDKKRTLWVGILLSLLLVSGSIPLLWNVQSVLREEGFYVTNEGTTTVHDEYMPKWVKEQPQERAYDKLMLFSGKGTVTVKNNSTNKVDALLNLKEESVIQLNTLYYPGWGAILDGKPVELSYVNPKGVMQVIVPKGDHTITFEFRETAFRYLADVISSIGVILYGVYLVVLLSKKVRKNTRL</sequence>
<feature type="transmembrane region" description="Helical" evidence="1">
    <location>
        <begin position="178"/>
        <end position="201"/>
    </location>
</feature>
<evidence type="ECO:0000313" key="3">
    <source>
        <dbReference type="Proteomes" id="UP000034617"/>
    </source>
</evidence>
<accession>A0A0G1JUJ2</accession>
<keyword evidence="1" id="KW-1133">Transmembrane helix</keyword>
<gene>
    <name evidence="2" type="ORF">UW22_C0001G0015</name>
</gene>
<comment type="caution">
    <text evidence="2">The sequence shown here is derived from an EMBL/GenBank/DDBJ whole genome shotgun (WGS) entry which is preliminary data.</text>
</comment>
<feature type="transmembrane region" description="Helical" evidence="1">
    <location>
        <begin position="96"/>
        <end position="117"/>
    </location>
</feature>
<dbReference type="AlphaFoldDB" id="A0A0G1JUJ2"/>
<reference evidence="2 3" key="1">
    <citation type="journal article" date="2015" name="Nature">
        <title>rRNA introns, odd ribosomes, and small enigmatic genomes across a large radiation of phyla.</title>
        <authorList>
            <person name="Brown C.T."/>
            <person name="Hug L.A."/>
            <person name="Thomas B.C."/>
            <person name="Sharon I."/>
            <person name="Castelle C.J."/>
            <person name="Singh A."/>
            <person name="Wilkins M.J."/>
            <person name="Williams K.H."/>
            <person name="Banfield J.F."/>
        </authorList>
    </citation>
    <scope>NUCLEOTIDE SEQUENCE [LARGE SCALE GENOMIC DNA]</scope>
</reference>
<feature type="transmembrane region" description="Helical" evidence="1">
    <location>
        <begin position="68"/>
        <end position="89"/>
    </location>
</feature>
<evidence type="ECO:0000256" key="1">
    <source>
        <dbReference type="SAM" id="Phobius"/>
    </source>
</evidence>
<dbReference type="EMBL" id="LCHM01000001">
    <property type="protein sequence ID" value="KKT39104.1"/>
    <property type="molecule type" value="Genomic_DNA"/>
</dbReference>
<protein>
    <recommendedName>
        <fullName evidence="4">Membrane protein 6-pyruvoyl-tetrahydropterin synthase-related domain-containing protein</fullName>
    </recommendedName>
</protein>
<keyword evidence="1" id="KW-0472">Membrane</keyword>
<evidence type="ECO:0008006" key="4">
    <source>
        <dbReference type="Google" id="ProtNLM"/>
    </source>
</evidence>
<feature type="transmembrane region" description="Helical" evidence="1">
    <location>
        <begin position="278"/>
        <end position="299"/>
    </location>
</feature>
<feature type="transmembrane region" description="Helical" evidence="1">
    <location>
        <begin position="339"/>
        <end position="359"/>
    </location>
</feature>
<dbReference type="PANTHER" id="PTHR38454">
    <property type="entry name" value="INTEGRAL MEMBRANE PROTEIN-RELATED"/>
    <property type="match status" value="1"/>
</dbReference>
<keyword evidence="1" id="KW-0812">Transmembrane</keyword>
<feature type="transmembrane region" description="Helical" evidence="1">
    <location>
        <begin position="484"/>
        <end position="505"/>
    </location>
</feature>
<feature type="transmembrane region" description="Helical" evidence="1">
    <location>
        <begin position="208"/>
        <end position="227"/>
    </location>
</feature>
<feature type="transmembrane region" description="Helical" evidence="1">
    <location>
        <begin position="152"/>
        <end position="172"/>
    </location>
</feature>